<evidence type="ECO:0000256" key="5">
    <source>
        <dbReference type="ARBA" id="ARBA00022989"/>
    </source>
</evidence>
<dbReference type="GO" id="GO:0004888">
    <property type="term" value="F:transmembrane signaling receptor activity"/>
    <property type="evidence" value="ECO:0007669"/>
    <property type="project" value="InterPro"/>
</dbReference>
<evidence type="ECO:0000256" key="10">
    <source>
        <dbReference type="SAM" id="Phobius"/>
    </source>
</evidence>
<dbReference type="InterPro" id="IPR004090">
    <property type="entry name" value="Chemotax_Me-accpt_rcpt"/>
</dbReference>
<protein>
    <submittedName>
        <fullName evidence="13">Methyl-accepting chemotaxis protein</fullName>
    </submittedName>
</protein>
<dbReference type="Pfam" id="PF00015">
    <property type="entry name" value="MCPsignal"/>
    <property type="match status" value="1"/>
</dbReference>
<dbReference type="SMART" id="SM00304">
    <property type="entry name" value="HAMP"/>
    <property type="match status" value="1"/>
</dbReference>
<evidence type="ECO:0000313" key="13">
    <source>
        <dbReference type="EMBL" id="SFO82443.1"/>
    </source>
</evidence>
<dbReference type="Proteomes" id="UP000198784">
    <property type="component" value="Unassembled WGS sequence"/>
</dbReference>
<dbReference type="GO" id="GO:0005886">
    <property type="term" value="C:plasma membrane"/>
    <property type="evidence" value="ECO:0007669"/>
    <property type="project" value="UniProtKB-SubCell"/>
</dbReference>
<accession>A0A1I5KCH7</accession>
<evidence type="ECO:0000256" key="1">
    <source>
        <dbReference type="ARBA" id="ARBA00004651"/>
    </source>
</evidence>
<keyword evidence="4 10" id="KW-0812">Transmembrane</keyword>
<feature type="domain" description="Methyl-accepting transducer" evidence="11">
    <location>
        <begin position="354"/>
        <end position="590"/>
    </location>
</feature>
<dbReference type="GO" id="GO:0007165">
    <property type="term" value="P:signal transduction"/>
    <property type="evidence" value="ECO:0007669"/>
    <property type="project" value="UniProtKB-KW"/>
</dbReference>
<keyword evidence="2" id="KW-1003">Cell membrane</keyword>
<dbReference type="PROSITE" id="PS50111">
    <property type="entry name" value="CHEMOTAXIS_TRANSDUC_2"/>
    <property type="match status" value="1"/>
</dbReference>
<dbReference type="EMBL" id="FOWX01000001">
    <property type="protein sequence ID" value="SFO82443.1"/>
    <property type="molecule type" value="Genomic_DNA"/>
</dbReference>
<reference evidence="14" key="1">
    <citation type="submission" date="2016-10" db="EMBL/GenBank/DDBJ databases">
        <authorList>
            <person name="Varghese N."/>
            <person name="Submissions S."/>
        </authorList>
    </citation>
    <scope>NUCLEOTIDE SEQUENCE [LARGE SCALE GENOMIC DNA]</scope>
    <source>
        <strain evidence="14">DSM 17834</strain>
    </source>
</reference>
<dbReference type="FunFam" id="1.10.287.950:FF:000001">
    <property type="entry name" value="Methyl-accepting chemotaxis sensory transducer"/>
    <property type="match status" value="1"/>
</dbReference>
<dbReference type="RefSeq" id="WP_090496791.1">
    <property type="nucleotide sequence ID" value="NZ_FOWX01000001.1"/>
</dbReference>
<gene>
    <name evidence="13" type="ORF">SAMN05216190_101148</name>
</gene>
<dbReference type="Pfam" id="PF00672">
    <property type="entry name" value="HAMP"/>
    <property type="match status" value="1"/>
</dbReference>
<keyword evidence="14" id="KW-1185">Reference proteome</keyword>
<dbReference type="SMART" id="SM00283">
    <property type="entry name" value="MA"/>
    <property type="match status" value="1"/>
</dbReference>
<comment type="subcellular location">
    <subcellularLocation>
        <location evidence="1">Cell membrane</location>
        <topology evidence="1">Multi-pass membrane protein</topology>
    </subcellularLocation>
</comment>
<evidence type="ECO:0000256" key="4">
    <source>
        <dbReference type="ARBA" id="ARBA00022692"/>
    </source>
</evidence>
<dbReference type="GO" id="GO:0006935">
    <property type="term" value="P:chemotaxis"/>
    <property type="evidence" value="ECO:0007669"/>
    <property type="project" value="InterPro"/>
</dbReference>
<sequence length="627" mass="67633">MQIFLSWQEKFRLLIVITLLGLGLITATSFWANRQVDAALQARENATAFAGASSALVNDWLKLGILRRELTPANSAEFLARIGALEQRAEQFVSQAQGLGDNAIGQSAEQIEALILAETEQQRSWRTLSRQLGLTPFQGQRQALSVSAKQLEAISIGLIQPLIAAALSNQRNYLSSFDSDYAAQAHSAIGELQAKVQELDWGDNQIGQTVAAFSAAFSQAEASIQQLRALETQLAEQREQTEQRILEQNRMLQDGILASTAQQAQRARHSANWLMGLTSLCVALFLLVTLSQASRTLMAQLHKVTRLLTQVASGDLTGRLAIGGNPKDEFNRLGEACNRMVQGIGRILCQVVEANRALTELHAYLGVSMRDLGDNSSQVEMQTEQAASASQQICATINEMAQRTSDVGNATHGAYESARLGSTVIAASVDNMRRLSQLIQQTHAQVALLSQSSGKVRGIIDVINSLADQTNLLALNAAIEAARAGEAGRGFSVVADEVRSLAQKTVSATTDIAHIIGDFNQQTQSIDGLMSNGLSLAAQSEEHAGQVATAIEAITLSMEQLSGEMNQVVVAIEEISSTTGDIAEKMEEINLHTGQIKGLRLTLEQQTHGLSEQIQVLSQSARQFQIG</sequence>
<dbReference type="SUPFAM" id="SSF58104">
    <property type="entry name" value="Methyl-accepting chemotaxis protein (MCP) signaling domain"/>
    <property type="match status" value="1"/>
</dbReference>
<dbReference type="PANTHER" id="PTHR32089">
    <property type="entry name" value="METHYL-ACCEPTING CHEMOTAXIS PROTEIN MCPB"/>
    <property type="match status" value="1"/>
</dbReference>
<evidence type="ECO:0000256" key="3">
    <source>
        <dbReference type="ARBA" id="ARBA00022481"/>
    </source>
</evidence>
<keyword evidence="3" id="KW-0488">Methylation</keyword>
<proteinExistence type="inferred from homology"/>
<evidence type="ECO:0000256" key="2">
    <source>
        <dbReference type="ARBA" id="ARBA00022475"/>
    </source>
</evidence>
<dbReference type="CDD" id="cd06225">
    <property type="entry name" value="HAMP"/>
    <property type="match status" value="1"/>
</dbReference>
<evidence type="ECO:0000259" key="11">
    <source>
        <dbReference type="PROSITE" id="PS50111"/>
    </source>
</evidence>
<name>A0A1I5KCH7_9PSED</name>
<evidence type="ECO:0000256" key="9">
    <source>
        <dbReference type="PROSITE-ProRule" id="PRU00284"/>
    </source>
</evidence>
<evidence type="ECO:0000313" key="14">
    <source>
        <dbReference type="Proteomes" id="UP000198784"/>
    </source>
</evidence>
<dbReference type="PROSITE" id="PS50885">
    <property type="entry name" value="HAMP"/>
    <property type="match status" value="1"/>
</dbReference>
<dbReference type="InterPro" id="IPR004089">
    <property type="entry name" value="MCPsignal_dom"/>
</dbReference>
<keyword evidence="5 10" id="KW-1133">Transmembrane helix</keyword>
<comment type="similarity">
    <text evidence="8">Belongs to the methyl-accepting chemotaxis (MCP) protein family.</text>
</comment>
<evidence type="ECO:0000256" key="6">
    <source>
        <dbReference type="ARBA" id="ARBA00023136"/>
    </source>
</evidence>
<evidence type="ECO:0000256" key="8">
    <source>
        <dbReference type="ARBA" id="ARBA00029447"/>
    </source>
</evidence>
<organism evidence="13 14">
    <name type="scientific">Pseudomonas borbori</name>
    <dbReference type="NCBI Taxonomy" id="289003"/>
    <lineage>
        <taxon>Bacteria</taxon>
        <taxon>Pseudomonadati</taxon>
        <taxon>Pseudomonadota</taxon>
        <taxon>Gammaproteobacteria</taxon>
        <taxon>Pseudomonadales</taxon>
        <taxon>Pseudomonadaceae</taxon>
        <taxon>Pseudomonas</taxon>
    </lineage>
</organism>
<dbReference type="PRINTS" id="PR00260">
    <property type="entry name" value="CHEMTRNSDUCR"/>
</dbReference>
<feature type="domain" description="HAMP" evidence="12">
    <location>
        <begin position="295"/>
        <end position="349"/>
    </location>
</feature>
<evidence type="ECO:0000256" key="7">
    <source>
        <dbReference type="ARBA" id="ARBA00023224"/>
    </source>
</evidence>
<dbReference type="PANTHER" id="PTHR32089:SF119">
    <property type="entry name" value="METHYL-ACCEPTING CHEMOTAXIS PROTEIN CTPL"/>
    <property type="match status" value="1"/>
</dbReference>
<dbReference type="STRING" id="289003.SAMN05216190_101148"/>
<evidence type="ECO:0000259" key="12">
    <source>
        <dbReference type="PROSITE" id="PS50885"/>
    </source>
</evidence>
<dbReference type="OrthoDB" id="6092731at2"/>
<feature type="transmembrane region" description="Helical" evidence="10">
    <location>
        <begin position="12"/>
        <end position="32"/>
    </location>
</feature>
<dbReference type="Gene3D" id="1.10.287.950">
    <property type="entry name" value="Methyl-accepting chemotaxis protein"/>
    <property type="match status" value="1"/>
</dbReference>
<dbReference type="InterPro" id="IPR003660">
    <property type="entry name" value="HAMP_dom"/>
</dbReference>
<dbReference type="AlphaFoldDB" id="A0A1I5KCH7"/>
<keyword evidence="7 9" id="KW-0807">Transducer</keyword>
<keyword evidence="6 10" id="KW-0472">Membrane</keyword>